<organism evidence="1 2">
    <name type="scientific">Pluteus cervinus</name>
    <dbReference type="NCBI Taxonomy" id="181527"/>
    <lineage>
        <taxon>Eukaryota</taxon>
        <taxon>Fungi</taxon>
        <taxon>Dikarya</taxon>
        <taxon>Basidiomycota</taxon>
        <taxon>Agaricomycotina</taxon>
        <taxon>Agaricomycetes</taxon>
        <taxon>Agaricomycetidae</taxon>
        <taxon>Agaricales</taxon>
        <taxon>Pluteineae</taxon>
        <taxon>Pluteaceae</taxon>
        <taxon>Pluteus</taxon>
    </lineage>
</organism>
<dbReference type="Proteomes" id="UP000308600">
    <property type="component" value="Unassembled WGS sequence"/>
</dbReference>
<reference evidence="1 2" key="1">
    <citation type="journal article" date="2019" name="Nat. Ecol. Evol.">
        <title>Megaphylogeny resolves global patterns of mushroom evolution.</title>
        <authorList>
            <person name="Varga T."/>
            <person name="Krizsan K."/>
            <person name="Foldi C."/>
            <person name="Dima B."/>
            <person name="Sanchez-Garcia M."/>
            <person name="Sanchez-Ramirez S."/>
            <person name="Szollosi G.J."/>
            <person name="Szarkandi J.G."/>
            <person name="Papp V."/>
            <person name="Albert L."/>
            <person name="Andreopoulos W."/>
            <person name="Angelini C."/>
            <person name="Antonin V."/>
            <person name="Barry K.W."/>
            <person name="Bougher N.L."/>
            <person name="Buchanan P."/>
            <person name="Buyck B."/>
            <person name="Bense V."/>
            <person name="Catcheside P."/>
            <person name="Chovatia M."/>
            <person name="Cooper J."/>
            <person name="Damon W."/>
            <person name="Desjardin D."/>
            <person name="Finy P."/>
            <person name="Geml J."/>
            <person name="Haridas S."/>
            <person name="Hughes K."/>
            <person name="Justo A."/>
            <person name="Karasinski D."/>
            <person name="Kautmanova I."/>
            <person name="Kiss B."/>
            <person name="Kocsube S."/>
            <person name="Kotiranta H."/>
            <person name="LaButti K.M."/>
            <person name="Lechner B.E."/>
            <person name="Liimatainen K."/>
            <person name="Lipzen A."/>
            <person name="Lukacs Z."/>
            <person name="Mihaltcheva S."/>
            <person name="Morgado L.N."/>
            <person name="Niskanen T."/>
            <person name="Noordeloos M.E."/>
            <person name="Ohm R.A."/>
            <person name="Ortiz-Santana B."/>
            <person name="Ovrebo C."/>
            <person name="Racz N."/>
            <person name="Riley R."/>
            <person name="Savchenko A."/>
            <person name="Shiryaev A."/>
            <person name="Soop K."/>
            <person name="Spirin V."/>
            <person name="Szebenyi C."/>
            <person name="Tomsovsky M."/>
            <person name="Tulloss R.E."/>
            <person name="Uehling J."/>
            <person name="Grigoriev I.V."/>
            <person name="Vagvolgyi C."/>
            <person name="Papp T."/>
            <person name="Martin F.M."/>
            <person name="Miettinen O."/>
            <person name="Hibbett D.S."/>
            <person name="Nagy L.G."/>
        </authorList>
    </citation>
    <scope>NUCLEOTIDE SEQUENCE [LARGE SCALE GENOMIC DNA]</scope>
    <source>
        <strain evidence="1 2">NL-1719</strain>
    </source>
</reference>
<accession>A0ACD3BFU9</accession>
<protein>
    <submittedName>
        <fullName evidence="1">Uncharacterized protein</fullName>
    </submittedName>
</protein>
<gene>
    <name evidence="1" type="ORF">BDN72DRAFT_4360</name>
</gene>
<name>A0ACD3BFU9_9AGAR</name>
<evidence type="ECO:0000313" key="2">
    <source>
        <dbReference type="Proteomes" id="UP000308600"/>
    </source>
</evidence>
<sequence>MERSFEFDANFFLSKQIPPTPSSTPNSVTPTTPSGLASSNDVGTPTSYSPTSGARLYTPRSFMVDRVPSTASSISPSTPIRTRPYALHSSPSSSPNPPAFLPSTLVSMSASSSSTSLASSTSTPSKILSQSQWIYRKPKSPSRPAGLGSTASIFGSTSTLSTTASHQQQHQQQPQQVSLLSTQSNTWSAGDTSSQNSCGNSSSACLGGGGNGSVNGHHTTNRDQPHQTVSSNNGEIGLSQPQLQQQQAPQKSSFLNGVTRSMSNNGFGSTKSGSVLGNGNEFGGIGIASSSLTTTTTMTTDTTMVEIGTPTSPTGSTFQSPWHNHVRSNSQPDGSSTTTAPATATAPSSPSSAPPTPSSAPSSNMFWSSILRPRTRSERTVPLLNLKNKPSIQVLQPSLNSSSSSGTGSGSFGGGLFTFKGSTPASPTKENTGNKEDGGDVKDKGNPLISSPKPIQHMRTPSITSSGSSASSSSSSRPHTPNSASLGHGFGLGQKHTRSQSEPNPPRTPHTISTLPNTRFKTSVKANSTLPSSFATSMSTTSSTSTNSTNGKSVKFVDMPIVHYASWDSEFDLEVVESVDEEALEEGDENGNRKTIEEEGELDLDDMREFGARPSARRFENGRDQDDQDEPSMSSTSSSPASNTFSSTSSSSSHAANATASGGPVAAAAKGLKRLISLTRRQSAGRRKAGSSTLAGSSQDLIASAAAPTASARTTTITPQRERESLPPSTLPRSGSGTATRTPTSSTSSTSSSLASSASSNSNSNGRPSISGPFVLGTVPIPTNHRETLDGGAIVGGSLPSSFDNTLHSRYSAARSTAPSSIRSGTSQTTRRRQGLGGGAGASSSLGPTTISSGTTHHRRPPSSRQHHPHLHHHHHSHASSSVTSFSASVTTSFATAFGGLSRGERSEGGGTSGVLRAMPSLESFRSARSAGTRSVRSLGSVFSTSSMFRGWLGKLGVSSTPPPNAGVATTSEGVV</sequence>
<proteinExistence type="predicted"/>
<evidence type="ECO:0000313" key="1">
    <source>
        <dbReference type="EMBL" id="TFK76701.1"/>
    </source>
</evidence>
<dbReference type="EMBL" id="ML208259">
    <property type="protein sequence ID" value="TFK76701.1"/>
    <property type="molecule type" value="Genomic_DNA"/>
</dbReference>
<keyword evidence="2" id="KW-1185">Reference proteome</keyword>